<evidence type="ECO:0000256" key="5">
    <source>
        <dbReference type="ARBA" id="ARBA00022692"/>
    </source>
</evidence>
<evidence type="ECO:0000256" key="7">
    <source>
        <dbReference type="ARBA" id="ARBA00023136"/>
    </source>
</evidence>
<feature type="transmembrane region" description="Helical" evidence="8">
    <location>
        <begin position="261"/>
        <end position="288"/>
    </location>
</feature>
<comment type="subcellular location">
    <subcellularLocation>
        <location evidence="1">Cell membrane</location>
        <topology evidence="1">Multi-pass membrane protein</topology>
    </subcellularLocation>
</comment>
<feature type="transmembrane region" description="Helical" evidence="8">
    <location>
        <begin position="54"/>
        <end position="72"/>
    </location>
</feature>
<comment type="similarity">
    <text evidence="2">Belongs to the autoinducer-2 exporter (AI-2E) (TC 2.A.86) family.</text>
</comment>
<evidence type="ECO:0000256" key="6">
    <source>
        <dbReference type="ARBA" id="ARBA00022989"/>
    </source>
</evidence>
<keyword evidence="5 8" id="KW-0812">Transmembrane</keyword>
<keyword evidence="10" id="KW-1185">Reference proteome</keyword>
<dbReference type="Proteomes" id="UP000651977">
    <property type="component" value="Unassembled WGS sequence"/>
</dbReference>
<keyword evidence="3" id="KW-0813">Transport</keyword>
<reference evidence="10" key="1">
    <citation type="journal article" date="2019" name="Int. J. Syst. Evol. Microbiol.">
        <title>The Global Catalogue of Microorganisms (GCM) 10K type strain sequencing project: providing services to taxonomists for standard genome sequencing and annotation.</title>
        <authorList>
            <consortium name="The Broad Institute Genomics Platform"/>
            <consortium name="The Broad Institute Genome Sequencing Center for Infectious Disease"/>
            <person name="Wu L."/>
            <person name="Ma J."/>
        </authorList>
    </citation>
    <scope>NUCLEOTIDE SEQUENCE [LARGE SCALE GENOMIC DNA]</scope>
    <source>
        <strain evidence="10">CGMCC 1.10131</strain>
    </source>
</reference>
<accession>A0ABQ1I1Z5</accession>
<sequence length="376" mass="39886">MQYQEPRLNFALSHRENRDMFDQKNFERGAVEAAIKIGALFLLAAWCIDIVRPFISPVVWAMILAVALNPLYVKLKQVVRHGGLAAVIIVLVLLTIILLPGVKVATSAVDSLTVLGHKIQQGSFDLPPPSDSIKEWPFVGEKLHHQWALAAADLERYLSSLASHVSDVAGKVIAMAAGLVGGLLVFCFSVIIAGVFLANGEKAVKGATLMASALAGSNGPYLTRLASNTIQSVAKGVLGVAVIQAALLSIGFFAVGVPGAALWSVLVLVLAIAQLPPLLVVLPIVIYIFNHESPVVATLFTVWSVLAGFSENLLKPLLLGRGVDVPMLVILVGSLGGMLLSGFVGLFLGAVVLAVSYRILMAWLELSVEAEQHTPD</sequence>
<evidence type="ECO:0000313" key="10">
    <source>
        <dbReference type="Proteomes" id="UP000651977"/>
    </source>
</evidence>
<protein>
    <submittedName>
        <fullName evidence="9">AI-2E family transporter</fullName>
    </submittedName>
</protein>
<name>A0ABQ1I1Z5_9ALTE</name>
<evidence type="ECO:0000313" key="9">
    <source>
        <dbReference type="EMBL" id="GGB05086.1"/>
    </source>
</evidence>
<keyword evidence="6 8" id="KW-1133">Transmembrane helix</keyword>
<dbReference type="Pfam" id="PF01594">
    <property type="entry name" value="AI-2E_transport"/>
    <property type="match status" value="1"/>
</dbReference>
<feature type="transmembrane region" description="Helical" evidence="8">
    <location>
        <begin position="84"/>
        <end position="102"/>
    </location>
</feature>
<gene>
    <name evidence="9" type="ORF">GCM10007414_18010</name>
</gene>
<dbReference type="PANTHER" id="PTHR21716">
    <property type="entry name" value="TRANSMEMBRANE PROTEIN"/>
    <property type="match status" value="1"/>
</dbReference>
<dbReference type="PANTHER" id="PTHR21716:SF67">
    <property type="entry name" value="TRANSPORT PROTEIN YDIK-RELATED"/>
    <property type="match status" value="1"/>
</dbReference>
<keyword evidence="7 8" id="KW-0472">Membrane</keyword>
<feature type="transmembrane region" description="Helical" evidence="8">
    <location>
        <begin position="30"/>
        <end position="48"/>
    </location>
</feature>
<evidence type="ECO:0000256" key="2">
    <source>
        <dbReference type="ARBA" id="ARBA00009773"/>
    </source>
</evidence>
<feature type="transmembrane region" description="Helical" evidence="8">
    <location>
        <begin position="233"/>
        <end position="255"/>
    </location>
</feature>
<evidence type="ECO:0000256" key="1">
    <source>
        <dbReference type="ARBA" id="ARBA00004651"/>
    </source>
</evidence>
<evidence type="ECO:0000256" key="8">
    <source>
        <dbReference type="SAM" id="Phobius"/>
    </source>
</evidence>
<dbReference type="EMBL" id="BMDY01000009">
    <property type="protein sequence ID" value="GGB05086.1"/>
    <property type="molecule type" value="Genomic_DNA"/>
</dbReference>
<evidence type="ECO:0000256" key="4">
    <source>
        <dbReference type="ARBA" id="ARBA00022475"/>
    </source>
</evidence>
<dbReference type="InterPro" id="IPR002549">
    <property type="entry name" value="AI-2E-like"/>
</dbReference>
<feature type="transmembrane region" description="Helical" evidence="8">
    <location>
        <begin position="295"/>
        <end position="314"/>
    </location>
</feature>
<comment type="caution">
    <text evidence="9">The sequence shown here is derived from an EMBL/GenBank/DDBJ whole genome shotgun (WGS) entry which is preliminary data.</text>
</comment>
<keyword evidence="4" id="KW-1003">Cell membrane</keyword>
<evidence type="ECO:0000256" key="3">
    <source>
        <dbReference type="ARBA" id="ARBA00022448"/>
    </source>
</evidence>
<feature type="transmembrane region" description="Helical" evidence="8">
    <location>
        <begin position="172"/>
        <end position="198"/>
    </location>
</feature>
<proteinExistence type="inferred from homology"/>
<organism evidence="9 10">
    <name type="scientific">Agarivorans gilvus</name>
    <dbReference type="NCBI Taxonomy" id="680279"/>
    <lineage>
        <taxon>Bacteria</taxon>
        <taxon>Pseudomonadati</taxon>
        <taxon>Pseudomonadota</taxon>
        <taxon>Gammaproteobacteria</taxon>
        <taxon>Alteromonadales</taxon>
        <taxon>Alteromonadaceae</taxon>
        <taxon>Agarivorans</taxon>
    </lineage>
</organism>
<feature type="transmembrane region" description="Helical" evidence="8">
    <location>
        <begin position="326"/>
        <end position="355"/>
    </location>
</feature>